<dbReference type="Proteomes" id="UP000887580">
    <property type="component" value="Unplaced"/>
</dbReference>
<reference evidence="2" key="1">
    <citation type="submission" date="2022-11" db="UniProtKB">
        <authorList>
            <consortium name="WormBaseParasite"/>
        </authorList>
    </citation>
    <scope>IDENTIFICATION</scope>
</reference>
<organism evidence="1 2">
    <name type="scientific">Panagrolaimus sp. PS1159</name>
    <dbReference type="NCBI Taxonomy" id="55785"/>
    <lineage>
        <taxon>Eukaryota</taxon>
        <taxon>Metazoa</taxon>
        <taxon>Ecdysozoa</taxon>
        <taxon>Nematoda</taxon>
        <taxon>Chromadorea</taxon>
        <taxon>Rhabditida</taxon>
        <taxon>Tylenchina</taxon>
        <taxon>Panagrolaimomorpha</taxon>
        <taxon>Panagrolaimoidea</taxon>
        <taxon>Panagrolaimidae</taxon>
        <taxon>Panagrolaimus</taxon>
    </lineage>
</organism>
<protein>
    <submittedName>
        <fullName evidence="2">Uncharacterized protein</fullName>
    </submittedName>
</protein>
<accession>A0AC35GL66</accession>
<dbReference type="WBParaSite" id="PS1159_v2.g6156.t1">
    <property type="protein sequence ID" value="PS1159_v2.g6156.t1"/>
    <property type="gene ID" value="PS1159_v2.g6156"/>
</dbReference>
<evidence type="ECO:0000313" key="1">
    <source>
        <dbReference type="Proteomes" id="UP000887580"/>
    </source>
</evidence>
<sequence length="108" mass="12906">MTKITLEKCNKNTLFFDDEINNRFVYLFNYNGIPFKLNEILWSLLWECDDPWNILKHPLVFNYMNEWMLDSAILLFLNTCLQADSHIFLKSLLLLGIWEFTIPNRAGQ</sequence>
<name>A0AC35GL66_9BILA</name>
<proteinExistence type="predicted"/>
<evidence type="ECO:0000313" key="2">
    <source>
        <dbReference type="WBParaSite" id="PS1159_v2.g6156.t1"/>
    </source>
</evidence>